<feature type="domain" description="Core-binding (CB)" evidence="14">
    <location>
        <begin position="1"/>
        <end position="87"/>
    </location>
</feature>
<dbReference type="GO" id="GO:0005737">
    <property type="term" value="C:cytoplasm"/>
    <property type="evidence" value="ECO:0007669"/>
    <property type="project" value="UniProtKB-SubCell"/>
</dbReference>
<evidence type="ECO:0000256" key="2">
    <source>
        <dbReference type="ARBA" id="ARBA00006657"/>
    </source>
</evidence>
<evidence type="ECO:0000256" key="7">
    <source>
        <dbReference type="ARBA" id="ARBA00022829"/>
    </source>
</evidence>
<dbReference type="InterPro" id="IPR023009">
    <property type="entry name" value="Tyrosine_recombinase_XerC/XerD"/>
</dbReference>
<comment type="function">
    <text evidence="12">Site-specific tyrosine recombinase, which acts by catalyzing the cutting and rejoining of the recombining DNA molecules. The XerC-XerD complex is essential to convert dimers of the bacterial chromosome into monomers to permit their segregation at cell division. It also contributes to the segregational stability of plasmids.</text>
</comment>
<evidence type="ECO:0000313" key="16">
    <source>
        <dbReference type="Proteomes" id="UP000269301"/>
    </source>
</evidence>
<dbReference type="Proteomes" id="UP000269301">
    <property type="component" value="Unassembled WGS sequence"/>
</dbReference>
<proteinExistence type="inferred from homology"/>
<dbReference type="GO" id="GO:0051301">
    <property type="term" value="P:cell division"/>
    <property type="evidence" value="ECO:0007669"/>
    <property type="project" value="UniProtKB-UniRule"/>
</dbReference>
<dbReference type="Gene3D" id="1.10.150.130">
    <property type="match status" value="1"/>
</dbReference>
<evidence type="ECO:0000313" key="15">
    <source>
        <dbReference type="EMBL" id="RKQ37719.1"/>
    </source>
</evidence>
<dbReference type="Gene3D" id="1.10.443.10">
    <property type="entry name" value="Intergrase catalytic core"/>
    <property type="match status" value="1"/>
</dbReference>
<evidence type="ECO:0000256" key="1">
    <source>
        <dbReference type="ARBA" id="ARBA00004496"/>
    </source>
</evidence>
<dbReference type="Pfam" id="PF00589">
    <property type="entry name" value="Phage_integrase"/>
    <property type="match status" value="1"/>
</dbReference>
<dbReference type="PANTHER" id="PTHR30349">
    <property type="entry name" value="PHAGE INTEGRASE-RELATED"/>
    <property type="match status" value="1"/>
</dbReference>
<dbReference type="InterPro" id="IPR011931">
    <property type="entry name" value="Recomb_XerC"/>
</dbReference>
<keyword evidence="7 12" id="KW-0159">Chromosome partition</keyword>
<evidence type="ECO:0000256" key="6">
    <source>
        <dbReference type="ARBA" id="ARBA00022618"/>
    </source>
</evidence>
<dbReference type="InterPro" id="IPR004107">
    <property type="entry name" value="Integrase_SAM-like_N"/>
</dbReference>
<dbReference type="InterPro" id="IPR011932">
    <property type="entry name" value="Recomb_XerD"/>
</dbReference>
<keyword evidence="9 12" id="KW-0238">DNA-binding</keyword>
<dbReference type="EMBL" id="RBZP01000001">
    <property type="protein sequence ID" value="RKQ37719.1"/>
    <property type="molecule type" value="Genomic_DNA"/>
</dbReference>
<dbReference type="InterPro" id="IPR013762">
    <property type="entry name" value="Integrase-like_cat_sf"/>
</dbReference>
<dbReference type="InterPro" id="IPR002104">
    <property type="entry name" value="Integrase_catalytic"/>
</dbReference>
<keyword evidence="5 12" id="KW-0963">Cytoplasm</keyword>
<evidence type="ECO:0000259" key="14">
    <source>
        <dbReference type="PROSITE" id="PS51900"/>
    </source>
</evidence>
<evidence type="ECO:0000256" key="3">
    <source>
        <dbReference type="ARBA" id="ARBA00010450"/>
    </source>
</evidence>
<protein>
    <recommendedName>
        <fullName evidence="4 12">Tyrosine recombinase XerD</fullName>
    </recommendedName>
</protein>
<comment type="caution">
    <text evidence="15">The sequence shown here is derived from an EMBL/GenBank/DDBJ whole genome shotgun (WGS) entry which is preliminary data.</text>
</comment>
<dbReference type="CDD" id="cd00798">
    <property type="entry name" value="INT_XerDC_C"/>
    <property type="match status" value="1"/>
</dbReference>
<evidence type="ECO:0000256" key="5">
    <source>
        <dbReference type="ARBA" id="ARBA00022490"/>
    </source>
</evidence>
<dbReference type="AlphaFoldDB" id="A0A495ACL6"/>
<feature type="active site" evidence="12">
    <location>
        <position position="268"/>
    </location>
</feature>
<dbReference type="NCBIfam" id="TIGR02224">
    <property type="entry name" value="recomb_XerC"/>
    <property type="match status" value="1"/>
</dbReference>
<comment type="subunit">
    <text evidence="12">Forms a cyclic heterotetrameric complex composed of two molecules of XerC and two molecules of XerD.</text>
</comment>
<keyword evidence="11 12" id="KW-0131">Cell cycle</keyword>
<evidence type="ECO:0000256" key="11">
    <source>
        <dbReference type="ARBA" id="ARBA00023306"/>
    </source>
</evidence>
<dbReference type="InterPro" id="IPR050090">
    <property type="entry name" value="Tyrosine_recombinase_XerCD"/>
</dbReference>
<dbReference type="GO" id="GO:0007059">
    <property type="term" value="P:chromosome segregation"/>
    <property type="evidence" value="ECO:0007669"/>
    <property type="project" value="UniProtKB-UniRule"/>
</dbReference>
<reference evidence="15 16" key="1">
    <citation type="journal article" date="2016" name="Int. J. Syst. Evol. Microbiol.">
        <title>Oceanobacillus halophilus sp. nov., a novel moderately halophilic bacterium from a hypersaline lake.</title>
        <authorList>
            <person name="Amoozegar M.A."/>
            <person name="Bagheri M."/>
            <person name="Makhdoumi A."/>
            <person name="Nikou M.M."/>
            <person name="Fazeli S.A.S."/>
            <person name="Schumann P."/>
            <person name="Sproer C."/>
            <person name="Sanchez-Porro C."/>
            <person name="Ventosa A."/>
        </authorList>
    </citation>
    <scope>NUCLEOTIDE SEQUENCE [LARGE SCALE GENOMIC DNA]</scope>
    <source>
        <strain evidence="15 16">DSM 23996</strain>
    </source>
</reference>
<dbReference type="RefSeq" id="WP_121202795.1">
    <property type="nucleotide sequence ID" value="NZ_RBZP01000001.1"/>
</dbReference>
<organism evidence="15 16">
    <name type="scientific">Oceanobacillus halophilus</name>
    <dbReference type="NCBI Taxonomy" id="930130"/>
    <lineage>
        <taxon>Bacteria</taxon>
        <taxon>Bacillati</taxon>
        <taxon>Bacillota</taxon>
        <taxon>Bacilli</taxon>
        <taxon>Bacillales</taxon>
        <taxon>Bacillaceae</taxon>
        <taxon>Oceanobacillus</taxon>
    </lineage>
</organism>
<dbReference type="Pfam" id="PF02899">
    <property type="entry name" value="Phage_int_SAM_1"/>
    <property type="match status" value="1"/>
</dbReference>
<keyword evidence="6 12" id="KW-0132">Cell division</keyword>
<feature type="active site" evidence="12">
    <location>
        <position position="242"/>
    </location>
</feature>
<feature type="active site" evidence="12">
    <location>
        <position position="171"/>
    </location>
</feature>
<dbReference type="NCBIfam" id="NF001399">
    <property type="entry name" value="PRK00283.1"/>
    <property type="match status" value="1"/>
</dbReference>
<dbReference type="PROSITE" id="PS51900">
    <property type="entry name" value="CB"/>
    <property type="match status" value="1"/>
</dbReference>
<dbReference type="GO" id="GO:0006313">
    <property type="term" value="P:DNA transposition"/>
    <property type="evidence" value="ECO:0007669"/>
    <property type="project" value="UniProtKB-UniRule"/>
</dbReference>
<dbReference type="HAMAP" id="MF_01808">
    <property type="entry name" value="Recomb_XerC_XerD"/>
    <property type="match status" value="1"/>
</dbReference>
<dbReference type="NCBIfam" id="NF040815">
    <property type="entry name" value="recomb_XerA_Arch"/>
    <property type="match status" value="1"/>
</dbReference>
<dbReference type="OrthoDB" id="9801717at2"/>
<dbReference type="HAMAP" id="MF_01807">
    <property type="entry name" value="Recomb_XerD"/>
    <property type="match status" value="1"/>
</dbReference>
<feature type="active site" description="O-(3'-phospho-DNA)-tyrosine intermediate" evidence="12">
    <location>
        <position position="277"/>
    </location>
</feature>
<dbReference type="PANTHER" id="PTHR30349:SF81">
    <property type="entry name" value="TYROSINE RECOMBINASE XERC"/>
    <property type="match status" value="1"/>
</dbReference>
<sequence>MLNNAMEDYMHFLRIEKGLSDNTLKSYERDLKEYTYYIAKEVQKSSWDIVSRNDIISFLYMLKDSGKSSATISRHISSIRSFHQFLVREQIVHQDASLHVEKPKKERKLPDVLSQSEIEALLSIHTNSPLSIRNKAMFELMYATGLRVSELITLNVSDLHLEMGFVQCFGKGSKERIVPIGEVAIKAIDLYIQTARNKLVKNNTTNILFVNQHGRPLSRQGFWKVLKKIALDAGINKKITPHTLRHSFATHLLENGADLRIVQEMLGHEDISTTQIYTHVTKTRLKDMYKTYHPRA</sequence>
<keyword evidence="8 12" id="KW-0229">DNA integration</keyword>
<evidence type="ECO:0000256" key="8">
    <source>
        <dbReference type="ARBA" id="ARBA00022908"/>
    </source>
</evidence>
<evidence type="ECO:0000256" key="10">
    <source>
        <dbReference type="ARBA" id="ARBA00023172"/>
    </source>
</evidence>
<comment type="similarity">
    <text evidence="3 12">Belongs to the 'phage' integrase family. XerD subfamily.</text>
</comment>
<evidence type="ECO:0000256" key="9">
    <source>
        <dbReference type="ARBA" id="ARBA00023125"/>
    </source>
</evidence>
<gene>
    <name evidence="12 15" type="primary">xerD</name>
    <name evidence="15" type="ORF">D8M06_02645</name>
</gene>
<comment type="subcellular location">
    <subcellularLocation>
        <location evidence="1 12">Cytoplasm</location>
    </subcellularLocation>
</comment>
<dbReference type="GO" id="GO:0003677">
    <property type="term" value="F:DNA binding"/>
    <property type="evidence" value="ECO:0007669"/>
    <property type="project" value="UniProtKB-UniRule"/>
</dbReference>
<keyword evidence="16" id="KW-1185">Reference proteome</keyword>
<feature type="domain" description="Tyr recombinase" evidence="13">
    <location>
        <begin position="108"/>
        <end position="290"/>
    </location>
</feature>
<evidence type="ECO:0000256" key="12">
    <source>
        <dbReference type="HAMAP-Rule" id="MF_01807"/>
    </source>
</evidence>
<feature type="active site" evidence="12">
    <location>
        <position position="147"/>
    </location>
</feature>
<dbReference type="InterPro" id="IPR011010">
    <property type="entry name" value="DNA_brk_join_enz"/>
</dbReference>
<feature type="active site" evidence="12">
    <location>
        <position position="245"/>
    </location>
</feature>
<evidence type="ECO:0000259" key="13">
    <source>
        <dbReference type="PROSITE" id="PS51898"/>
    </source>
</evidence>
<comment type="similarity">
    <text evidence="2">Belongs to the 'phage' integrase family. XerC subfamily.</text>
</comment>
<dbReference type="PROSITE" id="PS51898">
    <property type="entry name" value="TYR_RECOMBINASE"/>
    <property type="match status" value="1"/>
</dbReference>
<accession>A0A495ACL6</accession>
<dbReference type="SUPFAM" id="SSF56349">
    <property type="entry name" value="DNA breaking-rejoining enzymes"/>
    <property type="match status" value="1"/>
</dbReference>
<dbReference type="NCBIfam" id="TIGR02225">
    <property type="entry name" value="recomb_XerD"/>
    <property type="match status" value="1"/>
</dbReference>
<dbReference type="InterPro" id="IPR044068">
    <property type="entry name" value="CB"/>
</dbReference>
<name>A0A495ACL6_9BACI</name>
<evidence type="ECO:0000256" key="4">
    <source>
        <dbReference type="ARBA" id="ARBA00015810"/>
    </source>
</evidence>
<dbReference type="GO" id="GO:0009037">
    <property type="term" value="F:tyrosine-based site-specific recombinase activity"/>
    <property type="evidence" value="ECO:0007669"/>
    <property type="project" value="UniProtKB-UniRule"/>
</dbReference>
<keyword evidence="10 12" id="KW-0233">DNA recombination</keyword>
<dbReference type="InterPro" id="IPR010998">
    <property type="entry name" value="Integrase_recombinase_N"/>
</dbReference>